<sequence length="170" mass="20108">MKVLDDIVQQRLPRLAETRWMFNIRTINAIYENKEALIECLDKISHIQNTDHTIRREPTGLLALLEDVNFLFLLEFFHRIMPHADILFKMLQQRNIDAIKAKHRLTSFQTTVKIIRNVSVDSMEEGILESLHVPLRKRRREEHRTSEAKEVCDAIISHINDRFAFTNHLV</sequence>
<comment type="caution">
    <text evidence="1">The sequence shown here is derived from an EMBL/GenBank/DDBJ whole genome shotgun (WGS) entry which is preliminary data.</text>
</comment>
<protein>
    <submittedName>
        <fullName evidence="1">Uncharacterized protein</fullName>
    </submittedName>
</protein>
<name>A0ABQ8T8R3_PERAM</name>
<reference evidence="1 2" key="1">
    <citation type="journal article" date="2022" name="Allergy">
        <title>Genome assembly and annotation of Periplaneta americana reveal a comprehensive cockroach allergen profile.</title>
        <authorList>
            <person name="Wang L."/>
            <person name="Xiong Q."/>
            <person name="Saelim N."/>
            <person name="Wang L."/>
            <person name="Nong W."/>
            <person name="Wan A.T."/>
            <person name="Shi M."/>
            <person name="Liu X."/>
            <person name="Cao Q."/>
            <person name="Hui J.H.L."/>
            <person name="Sookrung N."/>
            <person name="Leung T.F."/>
            <person name="Tungtrongchitr A."/>
            <person name="Tsui S.K.W."/>
        </authorList>
    </citation>
    <scope>NUCLEOTIDE SEQUENCE [LARGE SCALE GENOMIC DNA]</scope>
    <source>
        <strain evidence="1">PWHHKU_190912</strain>
    </source>
</reference>
<gene>
    <name evidence="1" type="ORF">ANN_03937</name>
</gene>
<dbReference type="PANTHER" id="PTHR11697:SF230">
    <property type="entry name" value="ZINC FINGER, MYM DOMAIN CONTAINING 1"/>
    <property type="match status" value="1"/>
</dbReference>
<dbReference type="Proteomes" id="UP001148838">
    <property type="component" value="Unassembled WGS sequence"/>
</dbReference>
<dbReference type="EMBL" id="JAJSOF020000013">
    <property type="protein sequence ID" value="KAJ4442351.1"/>
    <property type="molecule type" value="Genomic_DNA"/>
</dbReference>
<evidence type="ECO:0000313" key="1">
    <source>
        <dbReference type="EMBL" id="KAJ4442351.1"/>
    </source>
</evidence>
<dbReference type="InterPro" id="IPR055298">
    <property type="entry name" value="AtLOH3-like"/>
</dbReference>
<evidence type="ECO:0000313" key="2">
    <source>
        <dbReference type="Proteomes" id="UP001148838"/>
    </source>
</evidence>
<proteinExistence type="predicted"/>
<organism evidence="1 2">
    <name type="scientific">Periplaneta americana</name>
    <name type="common">American cockroach</name>
    <name type="synonym">Blatta americana</name>
    <dbReference type="NCBI Taxonomy" id="6978"/>
    <lineage>
        <taxon>Eukaryota</taxon>
        <taxon>Metazoa</taxon>
        <taxon>Ecdysozoa</taxon>
        <taxon>Arthropoda</taxon>
        <taxon>Hexapoda</taxon>
        <taxon>Insecta</taxon>
        <taxon>Pterygota</taxon>
        <taxon>Neoptera</taxon>
        <taxon>Polyneoptera</taxon>
        <taxon>Dictyoptera</taxon>
        <taxon>Blattodea</taxon>
        <taxon>Blattoidea</taxon>
        <taxon>Blattidae</taxon>
        <taxon>Blattinae</taxon>
        <taxon>Periplaneta</taxon>
    </lineage>
</organism>
<accession>A0ABQ8T8R3</accession>
<keyword evidence="2" id="KW-1185">Reference proteome</keyword>
<dbReference type="PANTHER" id="PTHR11697">
    <property type="entry name" value="GENERAL TRANSCRIPTION FACTOR 2-RELATED ZINC FINGER PROTEIN"/>
    <property type="match status" value="1"/>
</dbReference>